<dbReference type="WBParaSite" id="HCON_00184380-00001">
    <property type="protein sequence ID" value="HCON_00184380-00001"/>
    <property type="gene ID" value="HCON_00184380"/>
</dbReference>
<evidence type="ECO:0000313" key="2">
    <source>
        <dbReference type="WBParaSite" id="HCON_00184380-00001"/>
    </source>
</evidence>
<accession>A0A7I4Z6A2</accession>
<reference evidence="2" key="1">
    <citation type="submission" date="2020-12" db="UniProtKB">
        <authorList>
            <consortium name="WormBaseParasite"/>
        </authorList>
    </citation>
    <scope>IDENTIFICATION</scope>
    <source>
        <strain evidence="2">MHco3</strain>
    </source>
</reference>
<evidence type="ECO:0000313" key="1">
    <source>
        <dbReference type="Proteomes" id="UP000025227"/>
    </source>
</evidence>
<proteinExistence type="predicted"/>
<name>A0A7I4Z6A2_HAECO</name>
<protein>
    <submittedName>
        <fullName evidence="2">Secreted protein</fullName>
    </submittedName>
</protein>
<dbReference type="OrthoDB" id="5876883at2759"/>
<dbReference type="Proteomes" id="UP000025227">
    <property type="component" value="Unplaced"/>
</dbReference>
<keyword evidence="1" id="KW-1185">Reference proteome</keyword>
<organism evidence="1 2">
    <name type="scientific">Haemonchus contortus</name>
    <name type="common">Barber pole worm</name>
    <dbReference type="NCBI Taxonomy" id="6289"/>
    <lineage>
        <taxon>Eukaryota</taxon>
        <taxon>Metazoa</taxon>
        <taxon>Ecdysozoa</taxon>
        <taxon>Nematoda</taxon>
        <taxon>Chromadorea</taxon>
        <taxon>Rhabditida</taxon>
        <taxon>Rhabditina</taxon>
        <taxon>Rhabditomorpha</taxon>
        <taxon>Strongyloidea</taxon>
        <taxon>Trichostrongylidae</taxon>
        <taxon>Haemonchus</taxon>
    </lineage>
</organism>
<sequence>MRGCSGLTKILVAAGGLLDILQNREAIQPALPPQNQLKVMNIPADPTRLIQPLDVYFFLPFKNMCKPTTACKMQKRSRPSNPILGPMPMKCHAYLYPKPPLLDYRRPWLSCFHLLSALRRPPP</sequence>
<dbReference type="AlphaFoldDB" id="A0A7I4Z6A2"/>